<dbReference type="AlphaFoldDB" id="A0A849AE96"/>
<dbReference type="PANTHER" id="PTHR43784">
    <property type="entry name" value="GDSL-LIKE LIPASE/ACYLHYDROLASE, PUTATIVE (AFU_ORTHOLOGUE AFUA_2G00820)-RELATED"/>
    <property type="match status" value="1"/>
</dbReference>
<dbReference type="SUPFAM" id="SSF52266">
    <property type="entry name" value="SGNH hydrolase"/>
    <property type="match status" value="1"/>
</dbReference>
<dbReference type="InterPro" id="IPR053140">
    <property type="entry name" value="GDSL_Rv0518-like"/>
</dbReference>
<dbReference type="EMBL" id="JABENB010000001">
    <property type="protein sequence ID" value="NNG38759.1"/>
    <property type="molecule type" value="Genomic_DNA"/>
</dbReference>
<sequence>MAGLFVAVGDSYTEGVGDPNVLYPNGVRGWADRMARQLGRYDDEWRYANLAIRSKVLDEVVDEQLDAAIAMRPTHLSFYAGGNDILAVRVNMGSVMERYEAAVRRLRASGAQLIVFTAFDPTATPLLEPVRRRLVYFNQTVRDLSKDYGAVLVDHAQYAEFYDRRMWSADRIHMSKAGHKRLAGHVLQELGIPHTLKIPELPPFRPRPWRQALHEESLWVRDEVIPLFRRRISGVREGDSLLPKWPEPVHPADGMKRLARERAGDAMQVHAEALVHQGRA</sequence>
<dbReference type="CDD" id="cd01832">
    <property type="entry name" value="SGNH_hydrolase_like_1"/>
    <property type="match status" value="1"/>
</dbReference>
<accession>A0A849AE96</accession>
<dbReference type="GO" id="GO:0016787">
    <property type="term" value="F:hydrolase activity"/>
    <property type="evidence" value="ECO:0007669"/>
    <property type="project" value="UniProtKB-KW"/>
</dbReference>
<dbReference type="InterPro" id="IPR036514">
    <property type="entry name" value="SGNH_hydro_sf"/>
</dbReference>
<gene>
    <name evidence="2" type="ORF">HJ588_05660</name>
</gene>
<evidence type="ECO:0000313" key="2">
    <source>
        <dbReference type="EMBL" id="NNG38759.1"/>
    </source>
</evidence>
<proteinExistence type="predicted"/>
<dbReference type="Pfam" id="PF13472">
    <property type="entry name" value="Lipase_GDSL_2"/>
    <property type="match status" value="1"/>
</dbReference>
<dbReference type="Proteomes" id="UP000557772">
    <property type="component" value="Unassembled WGS sequence"/>
</dbReference>
<feature type="domain" description="SGNH hydrolase-type esterase" evidence="1">
    <location>
        <begin position="7"/>
        <end position="181"/>
    </location>
</feature>
<keyword evidence="2" id="KW-0378">Hydrolase</keyword>
<organism evidence="2 3">
    <name type="scientific">Flexivirga aerilata</name>
    <dbReference type="NCBI Taxonomy" id="1656889"/>
    <lineage>
        <taxon>Bacteria</taxon>
        <taxon>Bacillati</taxon>
        <taxon>Actinomycetota</taxon>
        <taxon>Actinomycetes</taxon>
        <taxon>Micrococcales</taxon>
        <taxon>Dermacoccaceae</taxon>
        <taxon>Flexivirga</taxon>
    </lineage>
</organism>
<dbReference type="PANTHER" id="PTHR43784:SF2">
    <property type="entry name" value="GDSL-LIKE LIPASE_ACYLHYDROLASE, PUTATIVE (AFU_ORTHOLOGUE AFUA_2G00820)-RELATED"/>
    <property type="match status" value="1"/>
</dbReference>
<dbReference type="RefSeq" id="WP_171152882.1">
    <property type="nucleotide sequence ID" value="NZ_JABENB010000001.1"/>
</dbReference>
<name>A0A849AE96_9MICO</name>
<evidence type="ECO:0000313" key="3">
    <source>
        <dbReference type="Proteomes" id="UP000557772"/>
    </source>
</evidence>
<comment type="caution">
    <text evidence="2">The sequence shown here is derived from an EMBL/GenBank/DDBJ whole genome shotgun (WGS) entry which is preliminary data.</text>
</comment>
<reference evidence="2 3" key="1">
    <citation type="submission" date="2020-05" db="EMBL/GenBank/DDBJ databases">
        <title>Flexivirga sp. ID2601S isolated from air conditioner.</title>
        <authorList>
            <person name="Kim D.H."/>
        </authorList>
    </citation>
    <scope>NUCLEOTIDE SEQUENCE [LARGE SCALE GENOMIC DNA]</scope>
    <source>
        <strain evidence="2 3">ID2601S</strain>
    </source>
</reference>
<protein>
    <submittedName>
        <fullName evidence="2">SGNH/GDSL hydrolase family protein</fullName>
    </submittedName>
</protein>
<dbReference type="Gene3D" id="3.40.50.1110">
    <property type="entry name" value="SGNH hydrolase"/>
    <property type="match status" value="1"/>
</dbReference>
<dbReference type="InterPro" id="IPR013830">
    <property type="entry name" value="SGNH_hydro"/>
</dbReference>
<keyword evidence="3" id="KW-1185">Reference proteome</keyword>
<evidence type="ECO:0000259" key="1">
    <source>
        <dbReference type="Pfam" id="PF13472"/>
    </source>
</evidence>